<dbReference type="KEGG" id="sgbi:P3F81_05840"/>
<evidence type="ECO:0000313" key="7">
    <source>
        <dbReference type="Proteomes" id="UP001243623"/>
    </source>
</evidence>
<comment type="function">
    <text evidence="2">Pyridoxal 5'-phosphate (PLP)-binding protein, which is involved in PLP homeostasis.</text>
</comment>
<dbReference type="AlphaFoldDB" id="A0A9Y2AKS3"/>
<dbReference type="CDD" id="cd00635">
    <property type="entry name" value="PLPDE_III_YBL036c_like"/>
    <property type="match status" value="1"/>
</dbReference>
<evidence type="ECO:0000256" key="2">
    <source>
        <dbReference type="HAMAP-Rule" id="MF_02087"/>
    </source>
</evidence>
<name>A0A9Y2AKS3_9FIRM</name>
<dbReference type="RefSeq" id="WP_147668353.1">
    <property type="nucleotide sequence ID" value="NZ_CP120678.1"/>
</dbReference>
<dbReference type="SUPFAM" id="SSF51419">
    <property type="entry name" value="PLP-binding barrel"/>
    <property type="match status" value="1"/>
</dbReference>
<keyword evidence="7" id="KW-1185">Reference proteome</keyword>
<dbReference type="EMBL" id="CP120678">
    <property type="protein sequence ID" value="WIW71812.1"/>
    <property type="molecule type" value="Genomic_DNA"/>
</dbReference>
<sequence length="229" mass="26384">MIAEKLTQVMRNIEIAKGNRNRYFDENVKLIAVTKNHDVNAMREAIDHGVKFVGENRIQEAMQKVETLDRSVEWHLIGHLQTNKAKYAVDLFDLIHSIDSERLMAEVNRVANKINKIQKVLLQVNVSEEKSKFGISTKEIEPFLDSVGQYDHIHLCGLMTIAPHYNNVEDARPIFRELFQIFCNLKLKSFKNVSMDWLSMGMTNDYMVAIEEGANLIRVGTGIFGQRQY</sequence>
<dbReference type="PANTHER" id="PTHR10146">
    <property type="entry name" value="PROLINE SYNTHETASE CO-TRANSCRIBED BACTERIAL HOMOLOG PROTEIN"/>
    <property type="match status" value="1"/>
</dbReference>
<keyword evidence="1 2" id="KW-0663">Pyridoxal phosphate</keyword>
<feature type="domain" description="Alanine racemase N-terminal" evidence="5">
    <location>
        <begin position="22"/>
        <end position="227"/>
    </location>
</feature>
<dbReference type="FunFam" id="3.20.20.10:FF:000018">
    <property type="entry name" value="Pyridoxal phosphate homeostasis protein"/>
    <property type="match status" value="1"/>
</dbReference>
<comment type="cofactor">
    <cofactor evidence="3">
        <name>pyridoxal 5'-phosphate</name>
        <dbReference type="ChEBI" id="CHEBI:597326"/>
    </cofactor>
</comment>
<dbReference type="Gene3D" id="3.20.20.10">
    <property type="entry name" value="Alanine racemase"/>
    <property type="match status" value="1"/>
</dbReference>
<evidence type="ECO:0000313" key="6">
    <source>
        <dbReference type="EMBL" id="WIW71812.1"/>
    </source>
</evidence>
<evidence type="ECO:0000256" key="1">
    <source>
        <dbReference type="ARBA" id="ARBA00022898"/>
    </source>
</evidence>
<dbReference type="PIRSF" id="PIRSF004848">
    <property type="entry name" value="YBL036c_PLPDEIII"/>
    <property type="match status" value="1"/>
</dbReference>
<reference evidence="6" key="1">
    <citation type="submission" date="2023-03" db="EMBL/GenBank/DDBJ databases">
        <title>Selenobaculum gbiensis gen. nov. sp. nov., a new bacterium isolated from the gut microbiota of IBD patient.</title>
        <authorList>
            <person name="Yeo S."/>
            <person name="Park H."/>
            <person name="Huh C.S."/>
        </authorList>
    </citation>
    <scope>NUCLEOTIDE SEQUENCE</scope>
    <source>
        <strain evidence="6">ICN-92133</strain>
    </source>
</reference>
<accession>A0A9Y2AKS3</accession>
<protein>
    <recommendedName>
        <fullName evidence="2">Pyridoxal phosphate homeostasis protein</fullName>
        <shortName evidence="2">PLP homeostasis protein</shortName>
    </recommendedName>
</protein>
<evidence type="ECO:0000256" key="3">
    <source>
        <dbReference type="PIRSR" id="PIRSR004848-1"/>
    </source>
</evidence>
<dbReference type="NCBIfam" id="TIGR00044">
    <property type="entry name" value="YggS family pyridoxal phosphate-dependent enzyme"/>
    <property type="match status" value="1"/>
</dbReference>
<dbReference type="PANTHER" id="PTHR10146:SF14">
    <property type="entry name" value="PYRIDOXAL PHOSPHATE HOMEOSTASIS PROTEIN"/>
    <property type="match status" value="1"/>
</dbReference>
<gene>
    <name evidence="6" type="ORF">P3F81_05840</name>
</gene>
<organism evidence="6 7">
    <name type="scientific">Selenobaculum gibii</name>
    <dbReference type="NCBI Taxonomy" id="3054208"/>
    <lineage>
        <taxon>Bacteria</taxon>
        <taxon>Bacillati</taxon>
        <taxon>Bacillota</taxon>
        <taxon>Negativicutes</taxon>
        <taxon>Selenomonadales</taxon>
        <taxon>Selenomonadaceae</taxon>
        <taxon>Selenobaculum</taxon>
    </lineage>
</organism>
<dbReference type="InterPro" id="IPR029066">
    <property type="entry name" value="PLP-binding_barrel"/>
</dbReference>
<feature type="modified residue" description="N6-(pyridoxal phosphate)lysine" evidence="2 3">
    <location>
        <position position="35"/>
    </location>
</feature>
<dbReference type="GO" id="GO:0030170">
    <property type="term" value="F:pyridoxal phosphate binding"/>
    <property type="evidence" value="ECO:0007669"/>
    <property type="project" value="UniProtKB-UniRule"/>
</dbReference>
<evidence type="ECO:0000259" key="5">
    <source>
        <dbReference type="Pfam" id="PF01168"/>
    </source>
</evidence>
<evidence type="ECO:0000256" key="4">
    <source>
        <dbReference type="RuleBase" id="RU004514"/>
    </source>
</evidence>
<dbReference type="InterPro" id="IPR001608">
    <property type="entry name" value="Ala_racemase_N"/>
</dbReference>
<dbReference type="InterPro" id="IPR011078">
    <property type="entry name" value="PyrdxlP_homeostasis"/>
</dbReference>
<proteinExistence type="inferred from homology"/>
<dbReference type="HAMAP" id="MF_02087">
    <property type="entry name" value="PLP_homeostasis"/>
    <property type="match status" value="1"/>
</dbReference>
<dbReference type="Proteomes" id="UP001243623">
    <property type="component" value="Chromosome"/>
</dbReference>
<dbReference type="Pfam" id="PF01168">
    <property type="entry name" value="Ala_racemase_N"/>
    <property type="match status" value="1"/>
</dbReference>
<comment type="similarity">
    <text evidence="2 4">Belongs to the pyridoxal phosphate-binding protein YggS/PROSC family.</text>
</comment>